<dbReference type="EMBL" id="AP024597">
    <property type="protein sequence ID" value="BCU70366.1"/>
    <property type="molecule type" value="Genomic_DNA"/>
</dbReference>
<dbReference type="Proteomes" id="UP000825123">
    <property type="component" value="Chromosome"/>
</dbReference>
<name>A0A8D5ZJ90_9CREN</name>
<dbReference type="CDD" id="cd02019">
    <property type="entry name" value="NK"/>
    <property type="match status" value="1"/>
</dbReference>
<dbReference type="SUPFAM" id="SSF52540">
    <property type="entry name" value="P-loop containing nucleoside triphosphate hydrolases"/>
    <property type="match status" value="1"/>
</dbReference>
<accession>A0A8D5ZJ90</accession>
<dbReference type="GeneID" id="66163381"/>
<evidence type="ECO:0000313" key="1">
    <source>
        <dbReference type="EMBL" id="BCU70366.1"/>
    </source>
</evidence>
<evidence type="ECO:0000313" key="2">
    <source>
        <dbReference type="Proteomes" id="UP000825123"/>
    </source>
</evidence>
<dbReference type="Gene3D" id="3.40.50.300">
    <property type="entry name" value="P-loop containing nucleotide triphosphate hydrolases"/>
    <property type="match status" value="1"/>
</dbReference>
<gene>
    <name evidence="1" type="ORF">KN1_16630</name>
</gene>
<proteinExistence type="predicted"/>
<dbReference type="KEGG" id="csty:KN1_16630"/>
<protein>
    <submittedName>
        <fullName evidence="1">Uncharacterized protein</fullName>
    </submittedName>
</protein>
<dbReference type="InterPro" id="IPR027417">
    <property type="entry name" value="P-loop_NTPase"/>
</dbReference>
<sequence length="176" mass="20676">MDKIAIIIRGPPGTGKTTVIKELERVLFDKYHIKCELEILDRFDFKEEQRNNRKYINLKNILSRDPQCILIELAWGDGATSKPNEWVELLRQKGFKIFLFRLTATKKDIEERVRKRYEETREGPTVASALEIYDWYESKKCFIDFPKNCGLDKIVLNTSDLKLNDVVKHILDIILS</sequence>
<keyword evidence="2" id="KW-1185">Reference proteome</keyword>
<dbReference type="AlphaFoldDB" id="A0A8D5ZJ90"/>
<dbReference type="RefSeq" id="WP_221286941.1">
    <property type="nucleotide sequence ID" value="NZ_AP024597.1"/>
</dbReference>
<reference evidence="1 2" key="1">
    <citation type="submission" date="2021-04" db="EMBL/GenBank/DDBJ databases">
        <title>Complete genome sequence of Stygiolobus sp. KN-1.</title>
        <authorList>
            <person name="Nakamura K."/>
            <person name="Sakai H."/>
            <person name="Kurosawa N."/>
        </authorList>
    </citation>
    <scope>NUCLEOTIDE SEQUENCE [LARGE SCALE GENOMIC DNA]</scope>
    <source>
        <strain evidence="1 2">KN-1</strain>
    </source>
</reference>
<organism evidence="1 2">
    <name type="scientific">Stygiolobus caldivivus</name>
    <dbReference type="NCBI Taxonomy" id="2824673"/>
    <lineage>
        <taxon>Archaea</taxon>
        <taxon>Thermoproteota</taxon>
        <taxon>Thermoprotei</taxon>
        <taxon>Sulfolobales</taxon>
        <taxon>Sulfolobaceae</taxon>
        <taxon>Stygiolobus</taxon>
    </lineage>
</organism>